<proteinExistence type="predicted"/>
<name>A0A6P3YE17_DINQU</name>
<dbReference type="KEGG" id="dqu:106751633"/>
<keyword evidence="1" id="KW-1133">Transmembrane helix</keyword>
<gene>
    <name evidence="3" type="primary">LOC106751633</name>
</gene>
<organism evidence="2 3">
    <name type="scientific">Dinoponera quadriceps</name>
    <name type="common">South American ant</name>
    <dbReference type="NCBI Taxonomy" id="609295"/>
    <lineage>
        <taxon>Eukaryota</taxon>
        <taxon>Metazoa</taxon>
        <taxon>Ecdysozoa</taxon>
        <taxon>Arthropoda</taxon>
        <taxon>Hexapoda</taxon>
        <taxon>Insecta</taxon>
        <taxon>Pterygota</taxon>
        <taxon>Neoptera</taxon>
        <taxon>Endopterygota</taxon>
        <taxon>Hymenoptera</taxon>
        <taxon>Apocrita</taxon>
        <taxon>Aculeata</taxon>
        <taxon>Formicoidea</taxon>
        <taxon>Formicidae</taxon>
        <taxon>Ponerinae</taxon>
        <taxon>Ponerini</taxon>
        <taxon>Dinoponera</taxon>
    </lineage>
</organism>
<dbReference type="Proteomes" id="UP000515204">
    <property type="component" value="Unplaced"/>
</dbReference>
<dbReference type="GeneID" id="106751633"/>
<reference evidence="3" key="1">
    <citation type="submission" date="2025-08" db="UniProtKB">
        <authorList>
            <consortium name="RefSeq"/>
        </authorList>
    </citation>
    <scope>IDENTIFICATION</scope>
</reference>
<protein>
    <submittedName>
        <fullName evidence="3">Uncharacterized protein LOC106751633</fullName>
    </submittedName>
</protein>
<sequence length="385" mass="43656">MTDEKISRETSFPRGQYAVHETTMLSTTKSAAAGERKFTSPIVMKNLLRNASGVFRPSVHLGEIEQPSNAIRMNPFNSVHQLRFENNVQLNSRREHFQDVLQDMYQGVSSAVVDEATRPSKIKFQDNDDQQVITDYPGLSFNAKHVLVDPTFFQNAEKPMQQDTSAIFGKTMAGTSHLDTSRSPYVIGDQNVYQPAPQETTYEIIKQPENGILFLQQEESTYTRKRKFPYQFYQPSSEYHEVKYAEVPQHSIEAYPHMRKLSAWKKIVRLIGTFLPLGLLLATLTPNVVRINDTTQPNIVLSKLRAADLPVEHKRTGRLLDDQSTTCENRTICELILAGSEPESNILQNILWNLATRISNDVATKNGLDEVFDAVKKKDCTTITC</sequence>
<keyword evidence="1" id="KW-0472">Membrane</keyword>
<keyword evidence="1" id="KW-0812">Transmembrane</keyword>
<evidence type="ECO:0000313" key="2">
    <source>
        <dbReference type="Proteomes" id="UP000515204"/>
    </source>
</evidence>
<evidence type="ECO:0000313" key="3">
    <source>
        <dbReference type="RefSeq" id="XP_014488082.1"/>
    </source>
</evidence>
<feature type="transmembrane region" description="Helical" evidence="1">
    <location>
        <begin position="267"/>
        <end position="289"/>
    </location>
</feature>
<accession>A0A6P3YE17</accession>
<keyword evidence="2" id="KW-1185">Reference proteome</keyword>
<dbReference type="RefSeq" id="XP_014488082.1">
    <property type="nucleotide sequence ID" value="XM_014632596.1"/>
</dbReference>
<evidence type="ECO:0000256" key="1">
    <source>
        <dbReference type="SAM" id="Phobius"/>
    </source>
</evidence>
<dbReference type="AlphaFoldDB" id="A0A6P3YE17"/>
<dbReference type="OrthoDB" id="6372754at2759"/>